<dbReference type="AlphaFoldDB" id="A0A8H4GXH5"/>
<keyword evidence="3" id="KW-1185">Reference proteome</keyword>
<dbReference type="InterPro" id="IPR036673">
    <property type="entry name" value="Cyanovirin-N_sf"/>
</dbReference>
<protein>
    <recommendedName>
        <fullName evidence="4">Cyanovirin-N domain-containing protein</fullName>
    </recommendedName>
</protein>
<reference evidence="2" key="1">
    <citation type="journal article" date="2020" name="bioRxiv">
        <title>Genomic and phenotypic heterogeneity of clinical isolates of the human pathogens Aspergillus fumigatus, Aspergillus lentulus and Aspergillus fumigatiaffinis.</title>
        <authorList>
            <person name="dos Santos R.A.C."/>
            <person name="Steenwyk J.L."/>
            <person name="Rivero-Menendez O."/>
            <person name="Mead M.E."/>
            <person name="Silva L.P."/>
            <person name="Bastos R.W."/>
            <person name="Alastruey-Izquierdo A."/>
            <person name="Goldman G.H."/>
            <person name="Rokas A."/>
        </authorList>
    </citation>
    <scope>NUCLEOTIDE SEQUENCE</scope>
    <source>
        <strain evidence="2">CNM-CM6805</strain>
    </source>
</reference>
<dbReference type="SUPFAM" id="SSF51322">
    <property type="entry name" value="Cyanovirin-N"/>
    <property type="match status" value="1"/>
</dbReference>
<dbReference type="EMBL" id="JAAAPX010000119">
    <property type="protein sequence ID" value="KAF4230208.1"/>
    <property type="molecule type" value="Genomic_DNA"/>
</dbReference>
<organism evidence="2 3">
    <name type="scientific">Aspergillus fumigatiaffinis</name>
    <dbReference type="NCBI Taxonomy" id="340414"/>
    <lineage>
        <taxon>Eukaryota</taxon>
        <taxon>Fungi</taxon>
        <taxon>Dikarya</taxon>
        <taxon>Ascomycota</taxon>
        <taxon>Pezizomycotina</taxon>
        <taxon>Eurotiomycetes</taxon>
        <taxon>Eurotiomycetidae</taxon>
        <taxon>Eurotiales</taxon>
        <taxon>Aspergillaceae</taxon>
        <taxon>Aspergillus</taxon>
        <taxon>Aspergillus subgen. Fumigati</taxon>
    </lineage>
</organism>
<evidence type="ECO:0000313" key="3">
    <source>
        <dbReference type="Proteomes" id="UP000653565"/>
    </source>
</evidence>
<dbReference type="OrthoDB" id="4474847at2759"/>
<sequence length="518" mass="56048">MCQINGEDRWLYSEICLEDILGFTDDGKFDITSHLGAEREQGPWTKVMKAGTIQLHGTVFRGTLRDDLGGYELSICLDLFIENDNGTLKKKIPERFPNCPNDIFSSVVGLKLVPNTAILSGYCLGNDGQLHYSDLHFVNDNGIIRRQKHGHFNETAQNIHLDDDWCLCADLVQYNPKGHYNDVFIAFVKYVHIEDGKFVMDDPAGIFDLRGPIMRFLEDVPVFGYDEAKRAVAECTYPTLVTAGAIIGFSLTGPIGASIGSAFGVMLGMEARAAIGYSINDPNLRNQVTAISTFQFLMAGLSVVLALPMGTFVAGLTEIAIEGTGTVEEGWIERWLETAISQGDEGLAKFGGKVVGKAEVKEIMSKIGGLIKDGLAQGKSNEGIEADIARLFGDDDSDGLNPLHDITLGLKREITTASNKALQDGAAEVANTVQGVAQDAAEAAVQMVAFMAVMSYIQKARYTALQYMTDETSSVERALEDAKDTARKLLPGSAAEMATPHGENPKPGPFGMEPGTLS</sequence>
<dbReference type="Proteomes" id="UP000653565">
    <property type="component" value="Unassembled WGS sequence"/>
</dbReference>
<gene>
    <name evidence="2" type="ORF">CNMCM6805_000843</name>
</gene>
<evidence type="ECO:0000256" key="1">
    <source>
        <dbReference type="SAM" id="MobiDB-lite"/>
    </source>
</evidence>
<name>A0A8H4GXH5_9EURO</name>
<dbReference type="Gene3D" id="2.30.60.10">
    <property type="entry name" value="Cyanovirin-N"/>
    <property type="match status" value="2"/>
</dbReference>
<reference evidence="2" key="2">
    <citation type="submission" date="2020-04" db="EMBL/GenBank/DDBJ databases">
        <authorList>
            <person name="Santos R.A.C."/>
            <person name="Steenwyk J.L."/>
            <person name="Rivero-Menendez O."/>
            <person name="Mead M.E."/>
            <person name="Silva L.P."/>
            <person name="Bastos R.W."/>
            <person name="Alastruey-Izquierdo A."/>
            <person name="Goldman G.H."/>
            <person name="Rokas A."/>
        </authorList>
    </citation>
    <scope>NUCLEOTIDE SEQUENCE</scope>
    <source>
        <strain evidence="2">CNM-CM6805</strain>
    </source>
</reference>
<dbReference type="PANTHER" id="PTHR42076:SF1">
    <property type="entry name" value="CYANOVIRIN-N DOMAIN-CONTAINING PROTEIN"/>
    <property type="match status" value="1"/>
</dbReference>
<evidence type="ECO:0000313" key="2">
    <source>
        <dbReference type="EMBL" id="KAF4230208.1"/>
    </source>
</evidence>
<comment type="caution">
    <text evidence="2">The sequence shown here is derived from an EMBL/GenBank/DDBJ whole genome shotgun (WGS) entry which is preliminary data.</text>
</comment>
<evidence type="ECO:0008006" key="4">
    <source>
        <dbReference type="Google" id="ProtNLM"/>
    </source>
</evidence>
<accession>A0A8H4GXH5</accession>
<feature type="region of interest" description="Disordered" evidence="1">
    <location>
        <begin position="488"/>
        <end position="518"/>
    </location>
</feature>
<proteinExistence type="predicted"/>
<dbReference type="PANTHER" id="PTHR42076">
    <property type="entry name" value="CYANOVIRIN-N HOMOLOG"/>
    <property type="match status" value="1"/>
</dbReference>